<dbReference type="PANTHER" id="PTHR43581:SF2">
    <property type="entry name" value="EXCINUCLEASE ATPASE SUBUNIT"/>
    <property type="match status" value="1"/>
</dbReference>
<dbReference type="InterPro" id="IPR027417">
    <property type="entry name" value="P-loop_NTPase"/>
</dbReference>
<dbReference type="Proteomes" id="UP000706151">
    <property type="component" value="Unassembled WGS sequence"/>
</dbReference>
<dbReference type="PIRSF" id="PIRSF034888">
    <property type="entry name" value="P-loop_UCP034888"/>
    <property type="match status" value="1"/>
</dbReference>
<dbReference type="PANTHER" id="PTHR43581">
    <property type="entry name" value="ATP/GTP PHOSPHATASE"/>
    <property type="match status" value="1"/>
</dbReference>
<feature type="domain" description="Rad50/SbcC-type AAA" evidence="2">
    <location>
        <begin position="5"/>
        <end position="59"/>
    </location>
</feature>
<evidence type="ECO:0000259" key="1">
    <source>
        <dbReference type="Pfam" id="PF13304"/>
    </source>
</evidence>
<organism evidence="3 4">
    <name type="scientific">Candidatus Accumulibacter affinis</name>
    <dbReference type="NCBI Taxonomy" id="2954384"/>
    <lineage>
        <taxon>Bacteria</taxon>
        <taxon>Pseudomonadati</taxon>
        <taxon>Pseudomonadota</taxon>
        <taxon>Betaproteobacteria</taxon>
        <taxon>Candidatus Accumulibacter</taxon>
    </lineage>
</organism>
<sequence length="368" mass="40000">MITGIEIHGFKRFQHQAFDLAPLTILAGLNGSGKTSLIHALLLAWEASAGATSNAVRLNGPFGLELGTAEDVRNWKSNDFIEFHITSVSGGVAKWKFSVPSDEALYLVLEDKPASPPTAFATYPRAFSYLCAERLGPRSVLGASPLPAEEVEVGVRGEHCAQILATLGDKPIGDKRRLHPDRAETGPTLLKYEAERWLSEIARPVEINAERYLGAAVTSLRFRSPGGEWARAPNTGFGVSYALPVILGGLTALSGGLMIVENPEAHLHPAGQSRMGVFLAWLAGCGVQVIIETHSDHVLNGVRRAIGEHKYLIHDKAVAQFFESLEGDEPMVHRLGFTPIGGVSHWPRGFFDQYQIDVASLGRIRRRS</sequence>
<dbReference type="Pfam" id="PF13476">
    <property type="entry name" value="AAA_23"/>
    <property type="match status" value="1"/>
</dbReference>
<dbReference type="SUPFAM" id="SSF52540">
    <property type="entry name" value="P-loop containing nucleoside triphosphate hydrolases"/>
    <property type="match status" value="2"/>
</dbReference>
<dbReference type="InterPro" id="IPR038729">
    <property type="entry name" value="Rad50/SbcC_AAA"/>
</dbReference>
<name>A0A935TD46_9PROT</name>
<accession>A0A935TD46</accession>
<proteinExistence type="predicted"/>
<dbReference type="InterPro" id="IPR051396">
    <property type="entry name" value="Bact_Antivir_Def_Nuclease"/>
</dbReference>
<dbReference type="Pfam" id="PF13304">
    <property type="entry name" value="AAA_21"/>
    <property type="match status" value="1"/>
</dbReference>
<feature type="domain" description="ATPase AAA-type core" evidence="1">
    <location>
        <begin position="200"/>
        <end position="300"/>
    </location>
</feature>
<gene>
    <name evidence="3" type="ORF">IPK02_15245</name>
</gene>
<dbReference type="InterPro" id="IPR014592">
    <property type="entry name" value="P-loop_UCP034888"/>
</dbReference>
<dbReference type="GO" id="GO:0005524">
    <property type="term" value="F:ATP binding"/>
    <property type="evidence" value="ECO:0007669"/>
    <property type="project" value="InterPro"/>
</dbReference>
<dbReference type="GO" id="GO:0016887">
    <property type="term" value="F:ATP hydrolysis activity"/>
    <property type="evidence" value="ECO:0007669"/>
    <property type="project" value="InterPro"/>
</dbReference>
<dbReference type="InterPro" id="IPR003959">
    <property type="entry name" value="ATPase_AAA_core"/>
</dbReference>
<comment type="caution">
    <text evidence="3">The sequence shown here is derived from an EMBL/GenBank/DDBJ whole genome shotgun (WGS) entry which is preliminary data.</text>
</comment>
<dbReference type="GO" id="GO:0006302">
    <property type="term" value="P:double-strand break repair"/>
    <property type="evidence" value="ECO:0007669"/>
    <property type="project" value="InterPro"/>
</dbReference>
<dbReference type="Gene3D" id="3.40.50.300">
    <property type="entry name" value="P-loop containing nucleotide triphosphate hydrolases"/>
    <property type="match status" value="1"/>
</dbReference>
<evidence type="ECO:0000313" key="4">
    <source>
        <dbReference type="Proteomes" id="UP000706151"/>
    </source>
</evidence>
<reference evidence="3 4" key="1">
    <citation type="submission" date="2020-10" db="EMBL/GenBank/DDBJ databases">
        <title>Connecting structure to function with the recovery of over 1000 high-quality activated sludge metagenome-assembled genomes encoding full-length rRNA genes using long-read sequencing.</title>
        <authorList>
            <person name="Singleton C.M."/>
            <person name="Petriglieri F."/>
            <person name="Kristensen J.M."/>
            <person name="Kirkegaard R.H."/>
            <person name="Michaelsen T.Y."/>
            <person name="Andersen M.H."/>
            <person name="Karst S.M."/>
            <person name="Dueholm M.S."/>
            <person name="Nielsen P.H."/>
            <person name="Albertsen M."/>
        </authorList>
    </citation>
    <scope>NUCLEOTIDE SEQUENCE [LARGE SCALE GENOMIC DNA]</scope>
    <source>
        <strain evidence="3">Fred_18-Q3-R57-64_BAT3C.720</strain>
    </source>
</reference>
<protein>
    <submittedName>
        <fullName evidence="3">DUF3696 domain-containing protein</fullName>
    </submittedName>
</protein>
<dbReference type="EMBL" id="JADJOT010000010">
    <property type="protein sequence ID" value="MBK7955187.1"/>
    <property type="molecule type" value="Genomic_DNA"/>
</dbReference>
<dbReference type="AlphaFoldDB" id="A0A935TD46"/>
<evidence type="ECO:0000259" key="2">
    <source>
        <dbReference type="Pfam" id="PF13476"/>
    </source>
</evidence>
<evidence type="ECO:0000313" key="3">
    <source>
        <dbReference type="EMBL" id="MBK7955187.1"/>
    </source>
</evidence>